<sequence length="153" mass="17262">MTRQRPKERDPRPVRQVFVQVLGQHLNERDKGMLIRSMFVAGCIHRTKCRIERTSSIWDSAETRIPEYQKENDAFGVRNVYKPGVLNNSLIRNSAAIRVLGSGLSVAMSTLAISEAIDERDLCGSERDVPSPTGANRVIDLWRHYSGNLISNP</sequence>
<evidence type="ECO:0000313" key="1">
    <source>
        <dbReference type="EMBL" id="CAG8538368.1"/>
    </source>
</evidence>
<reference evidence="1" key="1">
    <citation type="submission" date="2021-06" db="EMBL/GenBank/DDBJ databases">
        <authorList>
            <person name="Kallberg Y."/>
            <person name="Tangrot J."/>
            <person name="Rosling A."/>
        </authorList>
    </citation>
    <scope>NUCLEOTIDE SEQUENCE</scope>
    <source>
        <strain evidence="1">CL356</strain>
    </source>
</reference>
<keyword evidence="2" id="KW-1185">Reference proteome</keyword>
<evidence type="ECO:0000313" key="2">
    <source>
        <dbReference type="Proteomes" id="UP000789525"/>
    </source>
</evidence>
<protein>
    <submittedName>
        <fullName evidence="1">11350_t:CDS:1</fullName>
    </submittedName>
</protein>
<name>A0ACA9LPN3_9GLOM</name>
<comment type="caution">
    <text evidence="1">The sequence shown here is derived from an EMBL/GenBank/DDBJ whole genome shotgun (WGS) entry which is preliminary data.</text>
</comment>
<dbReference type="EMBL" id="CAJVPT010007172">
    <property type="protein sequence ID" value="CAG8538368.1"/>
    <property type="molecule type" value="Genomic_DNA"/>
</dbReference>
<gene>
    <name evidence="1" type="ORF">ACOLOM_LOCUS4369</name>
</gene>
<proteinExistence type="predicted"/>
<accession>A0ACA9LPN3</accession>
<organism evidence="1 2">
    <name type="scientific">Acaulospora colombiana</name>
    <dbReference type="NCBI Taxonomy" id="27376"/>
    <lineage>
        <taxon>Eukaryota</taxon>
        <taxon>Fungi</taxon>
        <taxon>Fungi incertae sedis</taxon>
        <taxon>Mucoromycota</taxon>
        <taxon>Glomeromycotina</taxon>
        <taxon>Glomeromycetes</taxon>
        <taxon>Diversisporales</taxon>
        <taxon>Acaulosporaceae</taxon>
        <taxon>Acaulospora</taxon>
    </lineage>
</organism>
<dbReference type="Proteomes" id="UP000789525">
    <property type="component" value="Unassembled WGS sequence"/>
</dbReference>